<dbReference type="AlphaFoldDB" id="A0AAW1P826"/>
<organism evidence="3 4">
    <name type="scientific">Symbiochloris irregularis</name>
    <dbReference type="NCBI Taxonomy" id="706552"/>
    <lineage>
        <taxon>Eukaryota</taxon>
        <taxon>Viridiplantae</taxon>
        <taxon>Chlorophyta</taxon>
        <taxon>core chlorophytes</taxon>
        <taxon>Trebouxiophyceae</taxon>
        <taxon>Trebouxiales</taxon>
        <taxon>Trebouxiaceae</taxon>
        <taxon>Symbiochloris</taxon>
    </lineage>
</organism>
<feature type="region of interest" description="Disordered" evidence="1">
    <location>
        <begin position="1"/>
        <end position="34"/>
    </location>
</feature>
<evidence type="ECO:0000256" key="2">
    <source>
        <dbReference type="SAM" id="Phobius"/>
    </source>
</evidence>
<accession>A0AAW1P826</accession>
<evidence type="ECO:0000256" key="1">
    <source>
        <dbReference type="SAM" id="MobiDB-lite"/>
    </source>
</evidence>
<keyword evidence="2" id="KW-0812">Transmembrane</keyword>
<evidence type="ECO:0000313" key="4">
    <source>
        <dbReference type="Proteomes" id="UP001465755"/>
    </source>
</evidence>
<keyword evidence="4" id="KW-1185">Reference proteome</keyword>
<keyword evidence="2" id="KW-0472">Membrane</keyword>
<feature type="compositionally biased region" description="Polar residues" evidence="1">
    <location>
        <begin position="13"/>
        <end position="34"/>
    </location>
</feature>
<reference evidence="3 4" key="1">
    <citation type="journal article" date="2024" name="Nat. Commun.">
        <title>Phylogenomics reveals the evolutionary origins of lichenization in chlorophyte algae.</title>
        <authorList>
            <person name="Puginier C."/>
            <person name="Libourel C."/>
            <person name="Otte J."/>
            <person name="Skaloud P."/>
            <person name="Haon M."/>
            <person name="Grisel S."/>
            <person name="Petersen M."/>
            <person name="Berrin J.G."/>
            <person name="Delaux P.M."/>
            <person name="Dal Grande F."/>
            <person name="Keller J."/>
        </authorList>
    </citation>
    <scope>NUCLEOTIDE SEQUENCE [LARGE SCALE GENOMIC DNA]</scope>
    <source>
        <strain evidence="3 4">SAG 2036</strain>
    </source>
</reference>
<evidence type="ECO:0000313" key="3">
    <source>
        <dbReference type="EMBL" id="KAK9805890.1"/>
    </source>
</evidence>
<feature type="transmembrane region" description="Helical" evidence="2">
    <location>
        <begin position="60"/>
        <end position="80"/>
    </location>
</feature>
<dbReference type="EMBL" id="JALJOQ010000040">
    <property type="protein sequence ID" value="KAK9805890.1"/>
    <property type="molecule type" value="Genomic_DNA"/>
</dbReference>
<comment type="caution">
    <text evidence="3">The sequence shown here is derived from an EMBL/GenBank/DDBJ whole genome shotgun (WGS) entry which is preliminary data.</text>
</comment>
<gene>
    <name evidence="3" type="ORF">WJX73_001718</name>
</gene>
<keyword evidence="2" id="KW-1133">Transmembrane helix</keyword>
<sequence>MDAAQLRQRKPADNSNAGIDQRTNSADVPSSEIRQSFEPSSGLRLRFREFWAAYLRNRRAVGWVSLCCGLVAAVLAWPTLMAYEDSWHKPAARFATSLTIASGVSVSAGLSPSLSPYKGSTFNWFKLGGVWLILGNVYVAFGMLGPDGALCIASLLLATVSLR</sequence>
<protein>
    <submittedName>
        <fullName evidence="3">Uncharacterized protein</fullName>
    </submittedName>
</protein>
<feature type="transmembrane region" description="Helical" evidence="2">
    <location>
        <begin position="130"/>
        <end position="158"/>
    </location>
</feature>
<proteinExistence type="predicted"/>
<feature type="transmembrane region" description="Helical" evidence="2">
    <location>
        <begin position="92"/>
        <end position="110"/>
    </location>
</feature>
<name>A0AAW1P826_9CHLO</name>
<dbReference type="Proteomes" id="UP001465755">
    <property type="component" value="Unassembled WGS sequence"/>
</dbReference>